<proteinExistence type="predicted"/>
<accession>A0A9W9VDC4</accession>
<dbReference type="Proteomes" id="UP001147747">
    <property type="component" value="Unassembled WGS sequence"/>
</dbReference>
<dbReference type="AlphaFoldDB" id="A0A9W9VDC4"/>
<comment type="caution">
    <text evidence="1">The sequence shown here is derived from an EMBL/GenBank/DDBJ whole genome shotgun (WGS) entry which is preliminary data.</text>
</comment>
<organism evidence="1 2">
    <name type="scientific">Penicillium cosmopolitanum</name>
    <dbReference type="NCBI Taxonomy" id="1131564"/>
    <lineage>
        <taxon>Eukaryota</taxon>
        <taxon>Fungi</taxon>
        <taxon>Dikarya</taxon>
        <taxon>Ascomycota</taxon>
        <taxon>Pezizomycotina</taxon>
        <taxon>Eurotiomycetes</taxon>
        <taxon>Eurotiomycetidae</taxon>
        <taxon>Eurotiales</taxon>
        <taxon>Aspergillaceae</taxon>
        <taxon>Penicillium</taxon>
    </lineage>
</organism>
<sequence length="236" mass="25771">MHREDQPFNRFRKVDPAEGSISQAAGFRNILIVESPGEELSPDQGVSKAYCIAILPRRNRITYMPLVTTSEDFRCTTPTVGSPKDNNRPSLTNCGNLGNAVVGNKTPQNATNVGQVSFTPGDSGLMVANPASNSTEANGTSQPPFQNQQLFVPGPDSSDHQVGFTQNATSNQITSNFIWYGHFLLVENDGGEYTSLFYAKKTEQEDVFSLQWNITDEDDEGDFISISMRGLPPSNA</sequence>
<reference evidence="1" key="2">
    <citation type="journal article" date="2023" name="IMA Fungus">
        <title>Comparative genomic study of the Penicillium genus elucidates a diverse pangenome and 15 lateral gene transfer events.</title>
        <authorList>
            <person name="Petersen C."/>
            <person name="Sorensen T."/>
            <person name="Nielsen M.R."/>
            <person name="Sondergaard T.E."/>
            <person name="Sorensen J.L."/>
            <person name="Fitzpatrick D.A."/>
            <person name="Frisvad J.C."/>
            <person name="Nielsen K.L."/>
        </authorList>
    </citation>
    <scope>NUCLEOTIDE SEQUENCE</scope>
    <source>
        <strain evidence="1">IBT 29677</strain>
    </source>
</reference>
<dbReference type="OrthoDB" id="5230873at2759"/>
<keyword evidence="2" id="KW-1185">Reference proteome</keyword>
<dbReference type="GeneID" id="81377087"/>
<dbReference type="RefSeq" id="XP_056481614.1">
    <property type="nucleotide sequence ID" value="XM_056638107.1"/>
</dbReference>
<evidence type="ECO:0000313" key="2">
    <source>
        <dbReference type="Proteomes" id="UP001147747"/>
    </source>
</evidence>
<evidence type="ECO:0000313" key="1">
    <source>
        <dbReference type="EMBL" id="KAJ5376584.1"/>
    </source>
</evidence>
<dbReference type="EMBL" id="JAPZBU010000012">
    <property type="protein sequence ID" value="KAJ5376584.1"/>
    <property type="molecule type" value="Genomic_DNA"/>
</dbReference>
<name>A0A9W9VDC4_9EURO</name>
<protein>
    <submittedName>
        <fullName evidence="1">Uncharacterized protein</fullName>
    </submittedName>
</protein>
<reference evidence="1" key="1">
    <citation type="submission" date="2022-12" db="EMBL/GenBank/DDBJ databases">
        <authorList>
            <person name="Petersen C."/>
        </authorList>
    </citation>
    <scope>NUCLEOTIDE SEQUENCE</scope>
    <source>
        <strain evidence="1">IBT 29677</strain>
    </source>
</reference>
<gene>
    <name evidence="1" type="ORF">N7509_013470</name>
</gene>